<keyword evidence="5 10" id="KW-0812">Transmembrane</keyword>
<keyword evidence="4" id="KW-0337">GPI-anchor biosynthesis</keyword>
<keyword evidence="7 10" id="KW-1133">Transmembrane helix</keyword>
<organism evidence="11 12">
    <name type="scientific">Coemansia reversa (strain ATCC 12441 / NRRL 1564)</name>
    <dbReference type="NCBI Taxonomy" id="763665"/>
    <lineage>
        <taxon>Eukaryota</taxon>
        <taxon>Fungi</taxon>
        <taxon>Fungi incertae sedis</taxon>
        <taxon>Zoopagomycota</taxon>
        <taxon>Kickxellomycotina</taxon>
        <taxon>Kickxellomycetes</taxon>
        <taxon>Kickxellales</taxon>
        <taxon>Kickxellaceae</taxon>
        <taxon>Coemansia</taxon>
    </lineage>
</organism>
<dbReference type="Pfam" id="PF10510">
    <property type="entry name" value="PIG-S"/>
    <property type="match status" value="1"/>
</dbReference>
<dbReference type="OrthoDB" id="28748at2759"/>
<evidence type="ECO:0008006" key="13">
    <source>
        <dbReference type="Google" id="ProtNLM"/>
    </source>
</evidence>
<dbReference type="STRING" id="763665.A0A2G5BHP8"/>
<comment type="subcellular location">
    <subcellularLocation>
        <location evidence="1">Endoplasmic reticulum membrane</location>
        <topology evidence="1">Multi-pass membrane protein</topology>
    </subcellularLocation>
</comment>
<dbReference type="PANTHER" id="PTHR21072:SF13">
    <property type="entry name" value="GPI TRANSAMIDASE COMPONENT PIG-S"/>
    <property type="match status" value="1"/>
</dbReference>
<evidence type="ECO:0000313" key="11">
    <source>
        <dbReference type="EMBL" id="PIA18502.1"/>
    </source>
</evidence>
<evidence type="ECO:0000256" key="8">
    <source>
        <dbReference type="ARBA" id="ARBA00023136"/>
    </source>
</evidence>
<keyword evidence="8 10" id="KW-0472">Membrane</keyword>
<gene>
    <name evidence="11" type="ORF">COEREDRAFT_39070</name>
</gene>
<dbReference type="InterPro" id="IPR019540">
    <property type="entry name" value="PtdIno-glycan_biosynth_class_S"/>
</dbReference>
<keyword evidence="9" id="KW-0325">Glycoprotein</keyword>
<dbReference type="GO" id="GO:0006506">
    <property type="term" value="P:GPI anchor biosynthetic process"/>
    <property type="evidence" value="ECO:0007669"/>
    <property type="project" value="UniProtKB-UniPathway"/>
</dbReference>
<comment type="similarity">
    <text evidence="3">Belongs to the PIGS family.</text>
</comment>
<dbReference type="AlphaFoldDB" id="A0A2G5BHP8"/>
<feature type="transmembrane region" description="Helical" evidence="10">
    <location>
        <begin position="396"/>
        <end position="414"/>
    </location>
</feature>
<keyword evidence="12" id="KW-1185">Reference proteome</keyword>
<dbReference type="Proteomes" id="UP000242474">
    <property type="component" value="Unassembled WGS sequence"/>
</dbReference>
<proteinExistence type="inferred from homology"/>
<accession>A0A2G5BHP8</accession>
<dbReference type="GO" id="GO:0042765">
    <property type="term" value="C:GPI-anchor transamidase complex"/>
    <property type="evidence" value="ECO:0007669"/>
    <property type="project" value="InterPro"/>
</dbReference>
<evidence type="ECO:0000256" key="7">
    <source>
        <dbReference type="ARBA" id="ARBA00022989"/>
    </source>
</evidence>
<evidence type="ECO:0000313" key="12">
    <source>
        <dbReference type="Proteomes" id="UP000242474"/>
    </source>
</evidence>
<dbReference type="GO" id="GO:0016255">
    <property type="term" value="P:attachment of GPI anchor to protein"/>
    <property type="evidence" value="ECO:0007669"/>
    <property type="project" value="InterPro"/>
</dbReference>
<evidence type="ECO:0000256" key="5">
    <source>
        <dbReference type="ARBA" id="ARBA00022692"/>
    </source>
</evidence>
<evidence type="ECO:0000256" key="4">
    <source>
        <dbReference type="ARBA" id="ARBA00022502"/>
    </source>
</evidence>
<dbReference type="EMBL" id="KZ303490">
    <property type="protein sequence ID" value="PIA18502.1"/>
    <property type="molecule type" value="Genomic_DNA"/>
</dbReference>
<reference evidence="11 12" key="1">
    <citation type="journal article" date="2015" name="Genome Biol. Evol.">
        <title>Phylogenomic analyses indicate that early fungi evolved digesting cell walls of algal ancestors of land plants.</title>
        <authorList>
            <person name="Chang Y."/>
            <person name="Wang S."/>
            <person name="Sekimoto S."/>
            <person name="Aerts A.L."/>
            <person name="Choi C."/>
            <person name="Clum A."/>
            <person name="LaButti K.M."/>
            <person name="Lindquist E.A."/>
            <person name="Yee Ngan C."/>
            <person name="Ohm R.A."/>
            <person name="Salamov A.A."/>
            <person name="Grigoriev I.V."/>
            <person name="Spatafora J.W."/>
            <person name="Berbee M.L."/>
        </authorList>
    </citation>
    <scope>NUCLEOTIDE SEQUENCE [LARGE SCALE GENOMIC DNA]</scope>
    <source>
        <strain evidence="11 12">NRRL 1564</strain>
    </source>
</reference>
<sequence length="442" mass="49390">MHRERQVAVFSILLLLLVGLPLWWTTTRVYRADLPADKVNHFVPENALEIPLIFYIDTEHLLSTEKARKKSQSSHSAVNYAPEYALTLTLLNEDPVNGAVVDWDIEQAVDVYLKPFVDKISSLTKLSLSSQVLHHAGPPPVVPLRANNQSYLTPEMLPHFVNSPSWNFASIDPISPMLNFILFVPALASQPMHIADEKGDTQGTEAFLVSQWGGVAIANLPDTTRPGDKVKLSQANMQKYIGYYISQLRRLIGIRNGTPLSTHNSHTHKSTISRIDTHLATETGISDWEFDALLRQWLIHNRRTAITTLQSLVRLVNSLQNMVVMDEIKAQVDKSLDALYKAEQALTDVLTSNSSRFHHCYQDAFESAAAAAALAEAAFFDPSMVSMLYFPDQHKYAIYMPFFLPVAIPVLAAIKRIISERRRNSAIVADANAADHVAKKSN</sequence>
<evidence type="ECO:0000256" key="9">
    <source>
        <dbReference type="ARBA" id="ARBA00023180"/>
    </source>
</evidence>
<protein>
    <recommendedName>
        <fullName evidence="13">GPI transamidase component PIG-S</fullName>
    </recommendedName>
</protein>
<keyword evidence="6" id="KW-0256">Endoplasmic reticulum</keyword>
<dbReference type="UniPathway" id="UPA00196"/>
<comment type="pathway">
    <text evidence="2">Glycolipid biosynthesis; glycosylphosphatidylinositol-anchor biosynthesis.</text>
</comment>
<evidence type="ECO:0000256" key="6">
    <source>
        <dbReference type="ARBA" id="ARBA00022824"/>
    </source>
</evidence>
<evidence type="ECO:0000256" key="1">
    <source>
        <dbReference type="ARBA" id="ARBA00004477"/>
    </source>
</evidence>
<evidence type="ECO:0000256" key="3">
    <source>
        <dbReference type="ARBA" id="ARBA00005316"/>
    </source>
</evidence>
<evidence type="ECO:0000256" key="2">
    <source>
        <dbReference type="ARBA" id="ARBA00004687"/>
    </source>
</evidence>
<dbReference type="PANTHER" id="PTHR21072">
    <property type="entry name" value="GPI TRANSAMIDASE COMPONENT PIG-S"/>
    <property type="match status" value="1"/>
</dbReference>
<name>A0A2G5BHP8_COERN</name>
<evidence type="ECO:0000256" key="10">
    <source>
        <dbReference type="SAM" id="Phobius"/>
    </source>
</evidence>